<protein>
    <submittedName>
        <fullName evidence="1">Uncharacterized protein</fullName>
    </submittedName>
</protein>
<dbReference type="OrthoDB" id="9757552at2"/>
<comment type="caution">
    <text evidence="1">The sequence shown here is derived from an EMBL/GenBank/DDBJ whole genome shotgun (WGS) entry which is preliminary data.</text>
</comment>
<sequence>MDDIVYQKALGNNYFMANVYDSEGRVVAIGEVHGGHDFAAPNTAIASAALTPIVRTVYGKPTSDTLTLYGVNLNSSLLGNILSQMDEYAIMMSGLSLLTTVKVIRYP</sequence>
<name>A0A2M9A447_9BACT</name>
<accession>A0A2M9A447</accession>
<reference evidence="1 2" key="1">
    <citation type="submission" date="2017-11" db="EMBL/GenBank/DDBJ databases">
        <title>Animal gut microbial communities from fecal samples from Wisconsin, USA.</title>
        <authorList>
            <person name="Neumann A."/>
        </authorList>
    </citation>
    <scope>NUCLEOTIDE SEQUENCE [LARGE SCALE GENOMIC DNA]</scope>
    <source>
        <strain evidence="1 2">UWS3</strain>
    </source>
</reference>
<dbReference type="RefSeq" id="WP_157797818.1">
    <property type="nucleotide sequence ID" value="NZ_PGEX01000001.1"/>
</dbReference>
<dbReference type="Proteomes" id="UP000231134">
    <property type="component" value="Unassembled WGS sequence"/>
</dbReference>
<organism evidence="1 2">
    <name type="scientific">Hallerella succinigenes</name>
    <dbReference type="NCBI Taxonomy" id="1896222"/>
    <lineage>
        <taxon>Bacteria</taxon>
        <taxon>Pseudomonadati</taxon>
        <taxon>Fibrobacterota</taxon>
        <taxon>Fibrobacteria</taxon>
        <taxon>Fibrobacterales</taxon>
        <taxon>Fibrobacteraceae</taxon>
        <taxon>Hallerella</taxon>
    </lineage>
</organism>
<dbReference type="AlphaFoldDB" id="A0A2M9A447"/>
<keyword evidence="2" id="KW-1185">Reference proteome</keyword>
<proteinExistence type="predicted"/>
<dbReference type="EMBL" id="PGEX01000001">
    <property type="protein sequence ID" value="PJJ40474.1"/>
    <property type="molecule type" value="Genomic_DNA"/>
</dbReference>
<evidence type="ECO:0000313" key="1">
    <source>
        <dbReference type="EMBL" id="PJJ40474.1"/>
    </source>
</evidence>
<evidence type="ECO:0000313" key="2">
    <source>
        <dbReference type="Proteomes" id="UP000231134"/>
    </source>
</evidence>
<gene>
    <name evidence="1" type="ORF">BGX16_0400</name>
</gene>